<dbReference type="GO" id="GO:0003824">
    <property type="term" value="F:catalytic activity"/>
    <property type="evidence" value="ECO:0007669"/>
    <property type="project" value="UniProtKB-ARBA"/>
</dbReference>
<accession>A0AA96LAA0</accession>
<dbReference type="KEGG" id="paun:MJA45_17525"/>
<feature type="domain" description="Aerobactin siderophore biosynthesis IucA/IucC-like C-terminal" evidence="2">
    <location>
        <begin position="74"/>
        <end position="185"/>
    </location>
</feature>
<dbReference type="InterPro" id="IPR022770">
    <property type="entry name" value="IucA/IucC-like_C"/>
</dbReference>
<dbReference type="Pfam" id="PF11575">
    <property type="entry name" value="FhuF_C"/>
    <property type="match status" value="1"/>
</dbReference>
<name>A0AA96LAA0_9BACL</name>
<feature type="compositionally biased region" description="Polar residues" evidence="1">
    <location>
        <begin position="23"/>
        <end position="42"/>
    </location>
</feature>
<dbReference type="GO" id="GO:0051537">
    <property type="term" value="F:2 iron, 2 sulfur cluster binding"/>
    <property type="evidence" value="ECO:0007669"/>
    <property type="project" value="InterPro"/>
</dbReference>
<organism evidence="4 5">
    <name type="scientific">Paenibacillus aurantius</name>
    <dbReference type="NCBI Taxonomy" id="2918900"/>
    <lineage>
        <taxon>Bacteria</taxon>
        <taxon>Bacillati</taxon>
        <taxon>Bacillota</taxon>
        <taxon>Bacilli</taxon>
        <taxon>Bacillales</taxon>
        <taxon>Paenibacillaceae</taxon>
        <taxon>Paenibacillus</taxon>
    </lineage>
</organism>
<evidence type="ECO:0000313" key="5">
    <source>
        <dbReference type="Proteomes" id="UP001305702"/>
    </source>
</evidence>
<gene>
    <name evidence="4" type="ORF">MJA45_17525</name>
</gene>
<dbReference type="InterPro" id="IPR024726">
    <property type="entry name" value="FhuF_C"/>
</dbReference>
<dbReference type="EMBL" id="CP130318">
    <property type="protein sequence ID" value="WNQ09424.1"/>
    <property type="molecule type" value="Genomic_DNA"/>
</dbReference>
<protein>
    <submittedName>
        <fullName evidence="4">IucA/IucC family C-terminal-domain containing protein</fullName>
    </submittedName>
</protein>
<evidence type="ECO:0000256" key="1">
    <source>
        <dbReference type="SAM" id="MobiDB-lite"/>
    </source>
</evidence>
<dbReference type="Pfam" id="PF06276">
    <property type="entry name" value="FhuF"/>
    <property type="match status" value="1"/>
</dbReference>
<dbReference type="AlphaFoldDB" id="A0AA96LAA0"/>
<evidence type="ECO:0000259" key="3">
    <source>
        <dbReference type="Pfam" id="PF11575"/>
    </source>
</evidence>
<keyword evidence="5" id="KW-1185">Reference proteome</keyword>
<feature type="domain" description="Ferric siderophore reductase C-terminal" evidence="3">
    <location>
        <begin position="237"/>
        <end position="257"/>
    </location>
</feature>
<proteinExistence type="predicted"/>
<sequence length="273" mass="30140">MSLSIEERTYLEKIFHLRFRIESGSQPQPDSGGTPVTESSRLQQEEGLEETISLFAKIREIDRLPIAASQFTKFYSRMLCGVLYAMSVYRIGLDASLPSLSVAWDKEQPFTLILAPQGTSDPETLASGGDRNTWRAHTLAALFTGNLQRLFCLLSGRYRLSPQMLWENAAVYVHHFYGEMIAGAAAGSDRERITGDYCFLLSEEAAWLTGGSSFNPLGVEGRCIPHPAQPGVSFRVRKTCCLKYQLPGSGSCTTCPLITDEERSGKLTAGKPK</sequence>
<feature type="region of interest" description="Disordered" evidence="1">
    <location>
        <begin position="23"/>
        <end position="43"/>
    </location>
</feature>
<reference evidence="4 5" key="1">
    <citation type="submission" date="2022-02" db="EMBL/GenBank/DDBJ databases">
        <title>Paenibacillus sp. MBLB1776 Whole Genome Shotgun Sequencing.</title>
        <authorList>
            <person name="Hwang C.Y."/>
            <person name="Cho E.-S."/>
            <person name="Seo M.-J."/>
        </authorList>
    </citation>
    <scope>NUCLEOTIDE SEQUENCE [LARGE SCALE GENOMIC DNA]</scope>
    <source>
        <strain evidence="4 5">MBLB1776</strain>
    </source>
</reference>
<dbReference type="Proteomes" id="UP001305702">
    <property type="component" value="Chromosome"/>
</dbReference>
<evidence type="ECO:0000313" key="4">
    <source>
        <dbReference type="EMBL" id="WNQ09424.1"/>
    </source>
</evidence>
<evidence type="ECO:0000259" key="2">
    <source>
        <dbReference type="Pfam" id="PF06276"/>
    </source>
</evidence>
<dbReference type="RefSeq" id="WP_315603196.1">
    <property type="nucleotide sequence ID" value="NZ_CP130318.1"/>
</dbReference>